<dbReference type="EC" id="1.4.3.3" evidence="6"/>
<protein>
    <recommendedName>
        <fullName evidence="7">D-amino-acid oxidase</fullName>
        <ecNumber evidence="6">1.4.3.3</ecNumber>
    </recommendedName>
</protein>
<evidence type="ECO:0000256" key="5">
    <source>
        <dbReference type="ARBA" id="ARBA00023002"/>
    </source>
</evidence>
<reference evidence="10 11" key="1">
    <citation type="submission" date="2020-08" db="EMBL/GenBank/DDBJ databases">
        <title>Whole genome shotgun sequence of Actinoplanes ianthinogenes NBRC 13996.</title>
        <authorList>
            <person name="Komaki H."/>
            <person name="Tamura T."/>
        </authorList>
    </citation>
    <scope>NUCLEOTIDE SEQUENCE [LARGE SCALE GENOMIC DNA]</scope>
    <source>
        <strain evidence="10 11">NBRC 13996</strain>
    </source>
</reference>
<dbReference type="PRINTS" id="PR00420">
    <property type="entry name" value="RNGMNOXGNASE"/>
</dbReference>
<dbReference type="Gene3D" id="3.30.9.10">
    <property type="entry name" value="D-Amino Acid Oxidase, subunit A, domain 2"/>
    <property type="match status" value="1"/>
</dbReference>
<evidence type="ECO:0000313" key="10">
    <source>
        <dbReference type="EMBL" id="BCJ42333.1"/>
    </source>
</evidence>
<dbReference type="Gene3D" id="3.40.50.720">
    <property type="entry name" value="NAD(P)-binding Rossmann-like Domain"/>
    <property type="match status" value="1"/>
</dbReference>
<gene>
    <name evidence="10" type="primary">aao_2</name>
    <name evidence="10" type="ORF">Aiant_29900</name>
</gene>
<evidence type="ECO:0000256" key="1">
    <source>
        <dbReference type="ARBA" id="ARBA00001974"/>
    </source>
</evidence>
<keyword evidence="4" id="KW-0274">FAD</keyword>
<dbReference type="InterPro" id="IPR006181">
    <property type="entry name" value="D-amino_acid_oxidase_CS"/>
</dbReference>
<keyword evidence="3" id="KW-0285">Flavoprotein</keyword>
<proteinExistence type="inferred from homology"/>
<organism evidence="10 11">
    <name type="scientific">Actinoplanes ianthinogenes</name>
    <dbReference type="NCBI Taxonomy" id="122358"/>
    <lineage>
        <taxon>Bacteria</taxon>
        <taxon>Bacillati</taxon>
        <taxon>Actinomycetota</taxon>
        <taxon>Actinomycetes</taxon>
        <taxon>Micromonosporales</taxon>
        <taxon>Micromonosporaceae</taxon>
        <taxon>Actinoplanes</taxon>
    </lineage>
</organism>
<comment type="similarity">
    <text evidence="2">Belongs to the DAMOX/DASOX family.</text>
</comment>
<comment type="catalytic activity">
    <reaction evidence="8">
        <text>a D-alpha-amino acid + O2 + H2O = a 2-oxocarboxylate + H2O2 + NH4(+)</text>
        <dbReference type="Rhea" id="RHEA:21816"/>
        <dbReference type="ChEBI" id="CHEBI:15377"/>
        <dbReference type="ChEBI" id="CHEBI:15379"/>
        <dbReference type="ChEBI" id="CHEBI:16240"/>
        <dbReference type="ChEBI" id="CHEBI:28938"/>
        <dbReference type="ChEBI" id="CHEBI:35179"/>
        <dbReference type="ChEBI" id="CHEBI:59871"/>
        <dbReference type="EC" id="1.4.3.3"/>
    </reaction>
    <physiologicalReaction direction="left-to-right" evidence="8">
        <dbReference type="Rhea" id="RHEA:21817"/>
    </physiologicalReaction>
</comment>
<dbReference type="PANTHER" id="PTHR11530">
    <property type="entry name" value="D-AMINO ACID OXIDASE"/>
    <property type="match status" value="1"/>
</dbReference>
<keyword evidence="11" id="KW-1185">Reference proteome</keyword>
<dbReference type="PIRSF" id="PIRSF000189">
    <property type="entry name" value="D-aa_oxidase"/>
    <property type="match status" value="1"/>
</dbReference>
<evidence type="ECO:0000256" key="6">
    <source>
        <dbReference type="ARBA" id="ARBA00039101"/>
    </source>
</evidence>
<evidence type="ECO:0000256" key="3">
    <source>
        <dbReference type="ARBA" id="ARBA00022630"/>
    </source>
</evidence>
<dbReference type="InterPro" id="IPR006076">
    <property type="entry name" value="FAD-dep_OxRdtase"/>
</dbReference>
<accession>A0ABM7LSS9</accession>
<dbReference type="SUPFAM" id="SSF51971">
    <property type="entry name" value="Nucleotide-binding domain"/>
    <property type="match status" value="1"/>
</dbReference>
<dbReference type="SUPFAM" id="SSF54373">
    <property type="entry name" value="FAD-linked reductases, C-terminal domain"/>
    <property type="match status" value="1"/>
</dbReference>
<comment type="cofactor">
    <cofactor evidence="1">
        <name>FAD</name>
        <dbReference type="ChEBI" id="CHEBI:57692"/>
    </cofactor>
</comment>
<evidence type="ECO:0000256" key="7">
    <source>
        <dbReference type="ARBA" id="ARBA00039751"/>
    </source>
</evidence>
<sequence>MLAGMAAEQTPVLVVGAGIIGLTSAVRLAEQGVPVRIVADLPPARTTSAVAGALWEPYLVEHPDQDRWGRVAYRRFVAEATDPATGVRIVSGVDAIRDPRPVPDWARAMPDFAEIDPAGLPDGFVGGWRFSTALIDMPVYLGFLTDRLAALGVPVEHAHVDDLAEAAGTAPVVVNCTGHRAGTLTGDDVVQPVRGQIVVVRNPGITEFFTGTGDSGTMTYLLPHGDRLLVGGSAEKGADRPEPDERLGREILARAVAMFPELAGAQVLGQRVGFRPYRTPIRVEHEELGGGHVIHNYGHGGAGVTLSWGSAEDVAGLVRELLSRPGAGRG</sequence>
<dbReference type="Pfam" id="PF01266">
    <property type="entry name" value="DAO"/>
    <property type="match status" value="1"/>
</dbReference>
<dbReference type="PANTHER" id="PTHR11530:SF11">
    <property type="entry name" value="D-ASPARTATE OXIDASE"/>
    <property type="match status" value="1"/>
</dbReference>
<feature type="domain" description="FAD dependent oxidoreductase" evidence="9">
    <location>
        <begin position="12"/>
        <end position="315"/>
    </location>
</feature>
<evidence type="ECO:0000256" key="4">
    <source>
        <dbReference type="ARBA" id="ARBA00022827"/>
    </source>
</evidence>
<evidence type="ECO:0000256" key="8">
    <source>
        <dbReference type="ARBA" id="ARBA00049547"/>
    </source>
</evidence>
<name>A0ABM7LSS9_9ACTN</name>
<dbReference type="Proteomes" id="UP000676967">
    <property type="component" value="Chromosome"/>
</dbReference>
<dbReference type="PROSITE" id="PS00677">
    <property type="entry name" value="DAO"/>
    <property type="match status" value="1"/>
</dbReference>
<evidence type="ECO:0000259" key="9">
    <source>
        <dbReference type="Pfam" id="PF01266"/>
    </source>
</evidence>
<evidence type="ECO:0000313" key="11">
    <source>
        <dbReference type="Proteomes" id="UP000676967"/>
    </source>
</evidence>
<dbReference type="EMBL" id="AP023356">
    <property type="protein sequence ID" value="BCJ42333.1"/>
    <property type="molecule type" value="Genomic_DNA"/>
</dbReference>
<dbReference type="InterPro" id="IPR023209">
    <property type="entry name" value="DAO"/>
</dbReference>
<evidence type="ECO:0000256" key="2">
    <source>
        <dbReference type="ARBA" id="ARBA00006730"/>
    </source>
</evidence>
<keyword evidence="5" id="KW-0560">Oxidoreductase</keyword>